<keyword evidence="2" id="KW-0804">Transcription</keyword>
<evidence type="ECO:0000259" key="4">
    <source>
        <dbReference type="PROSITE" id="PS51843"/>
    </source>
</evidence>
<dbReference type="InterPro" id="IPR035500">
    <property type="entry name" value="NHR-like_dom_sf"/>
</dbReference>
<dbReference type="PROSITE" id="PS51843">
    <property type="entry name" value="NR_LBD"/>
    <property type="match status" value="1"/>
</dbReference>
<reference evidence="5" key="2">
    <citation type="submission" date="2014-07" db="EMBL/GenBank/DDBJ databases">
        <authorList>
            <person name="Hull J."/>
        </authorList>
    </citation>
    <scope>NUCLEOTIDE SEQUENCE</scope>
</reference>
<feature type="domain" description="NR LBD" evidence="4">
    <location>
        <begin position="1"/>
        <end position="212"/>
    </location>
</feature>
<dbReference type="SUPFAM" id="SSF48508">
    <property type="entry name" value="Nuclear receptor ligand-binding domain"/>
    <property type="match status" value="1"/>
</dbReference>
<evidence type="ECO:0000256" key="1">
    <source>
        <dbReference type="ARBA" id="ARBA00023015"/>
    </source>
</evidence>
<protein>
    <submittedName>
        <fullName evidence="5">Photoreceptor-specific nuclear receptor</fullName>
    </submittedName>
</protein>
<dbReference type="SMART" id="SM00430">
    <property type="entry name" value="HOLI"/>
    <property type="match status" value="1"/>
</dbReference>
<evidence type="ECO:0000256" key="3">
    <source>
        <dbReference type="ARBA" id="ARBA00023170"/>
    </source>
</evidence>
<keyword evidence="1" id="KW-0805">Transcription regulation</keyword>
<dbReference type="PANTHER" id="PTHR24083">
    <property type="entry name" value="NUCLEAR HORMONE RECEPTOR"/>
    <property type="match status" value="1"/>
</dbReference>
<evidence type="ECO:0000256" key="2">
    <source>
        <dbReference type="ARBA" id="ARBA00023163"/>
    </source>
</evidence>
<dbReference type="InterPro" id="IPR001723">
    <property type="entry name" value="Nuclear_hrmn_rcpt"/>
</dbReference>
<accession>A0A0A9Y930</accession>
<dbReference type="InterPro" id="IPR000536">
    <property type="entry name" value="Nucl_hrmn_rcpt_lig-bd"/>
</dbReference>
<dbReference type="EMBL" id="GBHO01015503">
    <property type="protein sequence ID" value="JAG28101.1"/>
    <property type="molecule type" value="Transcribed_RNA"/>
</dbReference>
<gene>
    <name evidence="5" type="primary">Nr2e3</name>
    <name evidence="5" type="ORF">CM83_15515</name>
</gene>
<sequence>MIAVSGGNNLRREVQNWRGRRRPIGMKLVSSISLMSNDDVYQTSQSLLKLAVECVHVIPSFQQLPVDDRDTLLEDSWKDLFILTMAQWSLPVDQDKLLRGVEAGDDATGRALRKSLSSIEAVLAKLSHLRVDHTEYACLKALVLFSPDSVKKQEIDVLQEQTLLMLSEYSGPRALKLLLILLGVSKIRVSSVIRIFFRANVNSSLLELLSLL</sequence>
<evidence type="ECO:0000313" key="5">
    <source>
        <dbReference type="EMBL" id="JAG28101.1"/>
    </source>
</evidence>
<dbReference type="Gene3D" id="1.10.565.10">
    <property type="entry name" value="Retinoid X Receptor"/>
    <property type="match status" value="1"/>
</dbReference>
<dbReference type="AlphaFoldDB" id="A0A0A9Y930"/>
<dbReference type="InterPro" id="IPR050274">
    <property type="entry name" value="Nuclear_hormone_rcpt_NR2"/>
</dbReference>
<dbReference type="PRINTS" id="PR00398">
    <property type="entry name" value="STRDHORMONER"/>
</dbReference>
<keyword evidence="3 5" id="KW-0675">Receptor</keyword>
<reference evidence="5" key="1">
    <citation type="journal article" date="2014" name="PLoS ONE">
        <title>Transcriptome-Based Identification of ABC Transporters in the Western Tarnished Plant Bug Lygus hesperus.</title>
        <authorList>
            <person name="Hull J.J."/>
            <person name="Chaney K."/>
            <person name="Geib S.M."/>
            <person name="Fabrick J.A."/>
            <person name="Brent C.S."/>
            <person name="Walsh D."/>
            <person name="Lavine L.C."/>
        </authorList>
    </citation>
    <scope>NUCLEOTIDE SEQUENCE</scope>
</reference>
<name>A0A0A9Y930_LYGHE</name>
<organism evidence="5">
    <name type="scientific">Lygus hesperus</name>
    <name type="common">Western plant bug</name>
    <dbReference type="NCBI Taxonomy" id="30085"/>
    <lineage>
        <taxon>Eukaryota</taxon>
        <taxon>Metazoa</taxon>
        <taxon>Ecdysozoa</taxon>
        <taxon>Arthropoda</taxon>
        <taxon>Hexapoda</taxon>
        <taxon>Insecta</taxon>
        <taxon>Pterygota</taxon>
        <taxon>Neoptera</taxon>
        <taxon>Paraneoptera</taxon>
        <taxon>Hemiptera</taxon>
        <taxon>Heteroptera</taxon>
        <taxon>Panheteroptera</taxon>
        <taxon>Cimicomorpha</taxon>
        <taxon>Miridae</taxon>
        <taxon>Mirini</taxon>
        <taxon>Lygus</taxon>
    </lineage>
</organism>
<proteinExistence type="predicted"/>
<dbReference type="Pfam" id="PF00104">
    <property type="entry name" value="Hormone_recep"/>
    <property type="match status" value="1"/>
</dbReference>